<organism evidence="2 3">
    <name type="scientific">Streptomyces syringium</name>
    <dbReference type="NCBI Taxonomy" id="76729"/>
    <lineage>
        <taxon>Bacteria</taxon>
        <taxon>Bacillati</taxon>
        <taxon>Actinomycetota</taxon>
        <taxon>Actinomycetes</taxon>
        <taxon>Kitasatosporales</taxon>
        <taxon>Streptomycetaceae</taxon>
        <taxon>Streptomyces</taxon>
    </lineage>
</organism>
<evidence type="ECO:0000256" key="1">
    <source>
        <dbReference type="SAM" id="SignalP"/>
    </source>
</evidence>
<keyword evidence="1" id="KW-0732">Signal</keyword>
<dbReference type="Proteomes" id="UP001519291">
    <property type="component" value="Unassembled WGS sequence"/>
</dbReference>
<proteinExistence type="predicted"/>
<feature type="signal peptide" evidence="1">
    <location>
        <begin position="1"/>
        <end position="31"/>
    </location>
</feature>
<evidence type="ECO:0008006" key="4">
    <source>
        <dbReference type="Google" id="ProtNLM"/>
    </source>
</evidence>
<protein>
    <recommendedName>
        <fullName evidence="4">Small secreted domain</fullName>
    </recommendedName>
</protein>
<dbReference type="RefSeq" id="WP_130878475.1">
    <property type="nucleotide sequence ID" value="NZ_JAGIOH010000001.1"/>
</dbReference>
<reference evidence="2 3" key="1">
    <citation type="submission" date="2021-03" db="EMBL/GenBank/DDBJ databases">
        <title>Sequencing the genomes of 1000 actinobacteria strains.</title>
        <authorList>
            <person name="Klenk H.-P."/>
        </authorList>
    </citation>
    <scope>NUCLEOTIDE SEQUENCE [LARGE SCALE GENOMIC DNA]</scope>
    <source>
        <strain evidence="2 3">DSM 41480</strain>
    </source>
</reference>
<gene>
    <name evidence="2" type="ORF">JO379_003548</name>
</gene>
<evidence type="ECO:0000313" key="3">
    <source>
        <dbReference type="Proteomes" id="UP001519291"/>
    </source>
</evidence>
<keyword evidence="3" id="KW-1185">Reference proteome</keyword>
<name>A0ABS4Y5M8_9ACTN</name>
<accession>A0ABS4Y5M8</accession>
<sequence>MKKLSGVVGLVAAVGGLAGALGLAASGTAVADTSVCSDTVPAHTNGNPANDVPQQSNKLTGTLLDTATCTAGQANSGLNGADNDSNGS</sequence>
<evidence type="ECO:0000313" key="2">
    <source>
        <dbReference type="EMBL" id="MBP2404079.1"/>
    </source>
</evidence>
<dbReference type="EMBL" id="JAGIOH010000001">
    <property type="protein sequence ID" value="MBP2404079.1"/>
    <property type="molecule type" value="Genomic_DNA"/>
</dbReference>
<dbReference type="GeneID" id="91570424"/>
<feature type="chain" id="PRO_5045049302" description="Small secreted domain" evidence="1">
    <location>
        <begin position="32"/>
        <end position="88"/>
    </location>
</feature>
<comment type="caution">
    <text evidence="2">The sequence shown here is derived from an EMBL/GenBank/DDBJ whole genome shotgun (WGS) entry which is preliminary data.</text>
</comment>